<organism evidence="2 3">
    <name type="scientific">Colletotrichum sojae</name>
    <dbReference type="NCBI Taxonomy" id="2175907"/>
    <lineage>
        <taxon>Eukaryota</taxon>
        <taxon>Fungi</taxon>
        <taxon>Dikarya</taxon>
        <taxon>Ascomycota</taxon>
        <taxon>Pezizomycotina</taxon>
        <taxon>Sordariomycetes</taxon>
        <taxon>Hypocreomycetidae</taxon>
        <taxon>Glomerellales</taxon>
        <taxon>Glomerellaceae</taxon>
        <taxon>Colletotrichum</taxon>
        <taxon>Colletotrichum orchidearum species complex</taxon>
    </lineage>
</organism>
<dbReference type="PRINTS" id="PR00143">
    <property type="entry name" value="CITRTSNTHASE"/>
</dbReference>
<dbReference type="AlphaFoldDB" id="A0A8H6MW87"/>
<sequence>MVPLFKFTNLLRRVPFSIGKHIWIKASKVTKLSLHLIYRFLGQTDLGPSSGTLTVIDNRTGRQYDIPIKRNAIKAVEFRKITLAQQVVDPVDQVQPGLRILDPGYLNTACVKSKITLVDGQRGYIQYRDYPIEYLFENHDYEDVLHLLVWGHLPSTAERHAFQRRFALACVPPKHVVQVMQSFSRDSLTKTMIMAGLAAFASHEDGAVHTHQSSRPYYLGQPDEADTGIVRTLGAFASVVALAYCHKRNRPFTMPDPEESYVGNVVRMMGFHESSSDASPDRDVVACFSKLWILYTDHEMTNSTAAFLHASSTLTDPLSCCISSIACAYGPLHGGAIDIAYRTFADVGTPDNVPALIADVKAKKHRLFGYGHRIYKAVDPCAKFMRAMIEQHKDRVQSNPLLAVALEIDRVAGADEYFTSRKLKANAEFYGCFLYTAFGFEADIIVGMACMSRLPGGLAHWRESMLERGPLIWRPQQIFTGKLAMES</sequence>
<dbReference type="Gene3D" id="1.10.230.10">
    <property type="entry name" value="Cytochrome P450-Terp, domain 2"/>
    <property type="match status" value="1"/>
</dbReference>
<keyword evidence="3" id="KW-1185">Reference proteome</keyword>
<dbReference type="Pfam" id="PF00285">
    <property type="entry name" value="Citrate_synt"/>
    <property type="match status" value="1"/>
</dbReference>
<dbReference type="EMBL" id="WIGN01000074">
    <property type="protein sequence ID" value="KAF6811414.1"/>
    <property type="molecule type" value="Genomic_DNA"/>
</dbReference>
<evidence type="ECO:0000313" key="2">
    <source>
        <dbReference type="EMBL" id="KAF6811414.1"/>
    </source>
</evidence>
<keyword evidence="1" id="KW-0808">Transferase</keyword>
<dbReference type="PANTHER" id="PTHR42871">
    <property type="entry name" value="CITRATE SYNTHASE"/>
    <property type="match status" value="1"/>
</dbReference>
<dbReference type="InterPro" id="IPR036969">
    <property type="entry name" value="Citrate_synthase_sf"/>
</dbReference>
<name>A0A8H6MW87_9PEZI</name>
<evidence type="ECO:0000256" key="1">
    <source>
        <dbReference type="RuleBase" id="RU000441"/>
    </source>
</evidence>
<dbReference type="InterPro" id="IPR002020">
    <property type="entry name" value="Citrate_synthase"/>
</dbReference>
<proteinExistence type="inferred from homology"/>
<dbReference type="PANTHER" id="PTHR42871:SF1">
    <property type="entry name" value="CITRATE SYNTHASE"/>
    <property type="match status" value="1"/>
</dbReference>
<dbReference type="InterPro" id="IPR016142">
    <property type="entry name" value="Citrate_synth-like_lrg_a-sub"/>
</dbReference>
<dbReference type="GO" id="GO:0046912">
    <property type="term" value="F:acyltransferase activity, acyl groups converted into alkyl on transfer"/>
    <property type="evidence" value="ECO:0007669"/>
    <property type="project" value="InterPro"/>
</dbReference>
<dbReference type="Gene3D" id="1.10.580.10">
    <property type="entry name" value="Citrate Synthase, domain 1"/>
    <property type="match status" value="1"/>
</dbReference>
<dbReference type="SUPFAM" id="SSF48256">
    <property type="entry name" value="Citrate synthase"/>
    <property type="match status" value="1"/>
</dbReference>
<accession>A0A8H6MW87</accession>
<evidence type="ECO:0000313" key="3">
    <source>
        <dbReference type="Proteomes" id="UP000652219"/>
    </source>
</evidence>
<gene>
    <name evidence="2" type="ORF">CSOJ01_05706</name>
</gene>
<dbReference type="Proteomes" id="UP000652219">
    <property type="component" value="Unassembled WGS sequence"/>
</dbReference>
<comment type="caution">
    <text evidence="2">The sequence shown here is derived from an EMBL/GenBank/DDBJ whole genome shotgun (WGS) entry which is preliminary data.</text>
</comment>
<dbReference type="InterPro" id="IPR016143">
    <property type="entry name" value="Citrate_synth-like_sm_a-sub"/>
</dbReference>
<reference evidence="2 3" key="1">
    <citation type="journal article" date="2020" name="Phytopathology">
        <title>Genome Sequence Resources of Colletotrichum truncatum, C. plurivorum, C. musicola, and C. sojae: Four Species Pathogenic to Soybean (Glycine max).</title>
        <authorList>
            <person name="Rogerio F."/>
            <person name="Boufleur T.R."/>
            <person name="Ciampi-Guillardi M."/>
            <person name="Sukno S.A."/>
            <person name="Thon M.R."/>
            <person name="Massola Junior N.S."/>
            <person name="Baroncelli R."/>
        </authorList>
    </citation>
    <scope>NUCLEOTIDE SEQUENCE [LARGE SCALE GENOMIC DNA]</scope>
    <source>
        <strain evidence="2 3">LFN0009</strain>
    </source>
</reference>
<comment type="similarity">
    <text evidence="1">Belongs to the citrate synthase family.</text>
</comment>
<protein>
    <recommendedName>
        <fullName evidence="1">Citrate synthase</fullName>
    </recommendedName>
</protein>